<dbReference type="InterPro" id="IPR014732">
    <property type="entry name" value="OMPdecase"/>
</dbReference>
<dbReference type="Proteomes" id="UP000053797">
    <property type="component" value="Unassembled WGS sequence"/>
</dbReference>
<keyword evidence="4 9" id="KW-0210">Decarboxylase</keyword>
<comment type="function">
    <text evidence="1 9">Catalyzes the decarboxylation of orotidine 5'-monophosphate (OMP) to uridine 5'-monophosphate (UMP).</text>
</comment>
<dbReference type="InterPro" id="IPR001754">
    <property type="entry name" value="OMPdeCOase_dom"/>
</dbReference>
<evidence type="ECO:0000256" key="9">
    <source>
        <dbReference type="HAMAP-Rule" id="MF_01200"/>
    </source>
</evidence>
<dbReference type="Gene3D" id="3.20.20.70">
    <property type="entry name" value="Aldolase class I"/>
    <property type="match status" value="1"/>
</dbReference>
<dbReference type="InterPro" id="IPR047596">
    <property type="entry name" value="OMPdecase_bac"/>
</dbReference>
<accession>A0A0V8GJY7</accession>
<dbReference type="InterPro" id="IPR013785">
    <property type="entry name" value="Aldolase_TIM"/>
</dbReference>
<feature type="binding site" evidence="9 11">
    <location>
        <position position="9"/>
    </location>
    <ligand>
        <name>substrate</name>
    </ligand>
</feature>
<dbReference type="SMART" id="SM00934">
    <property type="entry name" value="OMPdecase"/>
    <property type="match status" value="1"/>
</dbReference>
<dbReference type="GO" id="GO:0004590">
    <property type="term" value="F:orotidine-5'-phosphate decarboxylase activity"/>
    <property type="evidence" value="ECO:0007669"/>
    <property type="project" value="UniProtKB-UniRule"/>
</dbReference>
<dbReference type="EC" id="4.1.1.23" evidence="9"/>
<evidence type="ECO:0000256" key="7">
    <source>
        <dbReference type="ARBA" id="ARBA00049157"/>
    </source>
</evidence>
<feature type="binding site" evidence="9 11">
    <location>
        <position position="187"/>
    </location>
    <ligand>
        <name>substrate</name>
    </ligand>
</feature>
<evidence type="ECO:0000256" key="12">
    <source>
        <dbReference type="RuleBase" id="RU000512"/>
    </source>
</evidence>
<dbReference type="Pfam" id="PF00215">
    <property type="entry name" value="OMPdecase"/>
    <property type="match status" value="1"/>
</dbReference>
<evidence type="ECO:0000256" key="5">
    <source>
        <dbReference type="ARBA" id="ARBA00022975"/>
    </source>
</evidence>
<reference evidence="14 15" key="1">
    <citation type="journal article" date="2015" name="Int. J. Syst. Evol. Microbiol.">
        <title>Exiguobacterium enclense sp. nov., isolated from sediment.</title>
        <authorList>
            <person name="Dastager S.G."/>
            <person name="Mawlankar R."/>
            <person name="Sonalkar V.V."/>
            <person name="Thorat M.N."/>
            <person name="Mual P."/>
            <person name="Verma A."/>
            <person name="Krishnamurthi S."/>
            <person name="Tang S.K."/>
            <person name="Li W.J."/>
        </authorList>
    </citation>
    <scope>NUCLEOTIDE SEQUENCE [LARGE SCALE GENOMIC DNA]</scope>
    <source>
        <strain evidence="14 15">NIO-1109</strain>
    </source>
</reference>
<evidence type="ECO:0000256" key="2">
    <source>
        <dbReference type="ARBA" id="ARBA00004861"/>
    </source>
</evidence>
<feature type="binding site" evidence="9 11">
    <location>
        <position position="207"/>
    </location>
    <ligand>
        <name>substrate</name>
    </ligand>
</feature>
<comment type="subunit">
    <text evidence="3 9">Homodimer.</text>
</comment>
<gene>
    <name evidence="9" type="primary">pyrF</name>
    <name evidence="14" type="ORF">AS033_04140</name>
</gene>
<dbReference type="HAMAP" id="MF_01200_B">
    <property type="entry name" value="OMPdecase_type1_B"/>
    <property type="match status" value="1"/>
</dbReference>
<dbReference type="UniPathway" id="UPA00070">
    <property type="reaction ID" value="UER00120"/>
</dbReference>
<feature type="binding site" evidence="9">
    <location>
        <begin position="58"/>
        <end position="67"/>
    </location>
    <ligand>
        <name>substrate</name>
    </ligand>
</feature>
<feature type="active site" description="For OMPdecase activity" evidence="10">
    <location>
        <position position="58"/>
    </location>
</feature>
<comment type="pathway">
    <text evidence="2 9 12">Pyrimidine metabolism; UMP biosynthesis via de novo pathway; UMP from orotate: step 2/2.</text>
</comment>
<comment type="similarity">
    <text evidence="8 9">Belongs to the OMP decarboxylase family. Type 1 subfamily.</text>
</comment>
<dbReference type="FunFam" id="3.20.20.70:FF:000015">
    <property type="entry name" value="Orotidine 5'-phosphate decarboxylase"/>
    <property type="match status" value="1"/>
</dbReference>
<dbReference type="NCBIfam" id="TIGR01740">
    <property type="entry name" value="pyrF"/>
    <property type="match status" value="1"/>
</dbReference>
<evidence type="ECO:0000256" key="1">
    <source>
        <dbReference type="ARBA" id="ARBA00002356"/>
    </source>
</evidence>
<feature type="active site" description="Proton donor" evidence="9">
    <location>
        <position position="60"/>
    </location>
</feature>
<dbReference type="PANTHER" id="PTHR32119:SF2">
    <property type="entry name" value="OROTIDINE 5'-PHOSPHATE DECARBOXYLASE"/>
    <property type="match status" value="1"/>
</dbReference>
<feature type="active site" description="For OMPdecase activity" evidence="10">
    <location>
        <position position="63"/>
    </location>
</feature>
<dbReference type="GO" id="GO:0044205">
    <property type="term" value="P:'de novo' UMP biosynthetic process"/>
    <property type="evidence" value="ECO:0007669"/>
    <property type="project" value="UniProtKB-UniRule"/>
</dbReference>
<feature type="binding site" evidence="9 11">
    <location>
        <position position="31"/>
    </location>
    <ligand>
        <name>substrate</name>
    </ligand>
</feature>
<evidence type="ECO:0000259" key="13">
    <source>
        <dbReference type="SMART" id="SM00934"/>
    </source>
</evidence>
<dbReference type="SUPFAM" id="SSF51366">
    <property type="entry name" value="Ribulose-phoshate binding barrel"/>
    <property type="match status" value="1"/>
</dbReference>
<dbReference type="RefSeq" id="WP_058264791.1">
    <property type="nucleotide sequence ID" value="NZ_FMYN01000001.1"/>
</dbReference>
<comment type="caution">
    <text evidence="14">The sequence shown here is derived from an EMBL/GenBank/DDBJ whole genome shotgun (WGS) entry which is preliminary data.</text>
</comment>
<dbReference type="EMBL" id="LNQL01000001">
    <property type="protein sequence ID" value="KSU50578.1"/>
    <property type="molecule type" value="Genomic_DNA"/>
</dbReference>
<evidence type="ECO:0000313" key="15">
    <source>
        <dbReference type="Proteomes" id="UP000053797"/>
    </source>
</evidence>
<dbReference type="PANTHER" id="PTHR32119">
    <property type="entry name" value="OROTIDINE 5'-PHOSPHATE DECARBOXYLASE"/>
    <property type="match status" value="1"/>
</dbReference>
<dbReference type="GO" id="GO:0005829">
    <property type="term" value="C:cytosol"/>
    <property type="evidence" value="ECO:0007669"/>
    <property type="project" value="TreeGrafter"/>
</dbReference>
<feature type="domain" description="Orotidine 5'-phosphate decarboxylase" evidence="13">
    <location>
        <begin position="3"/>
        <end position="223"/>
    </location>
</feature>
<feature type="active site" description="For OMPdecase activity" evidence="10">
    <location>
        <position position="60"/>
    </location>
</feature>
<dbReference type="OrthoDB" id="9806203at2"/>
<evidence type="ECO:0000256" key="4">
    <source>
        <dbReference type="ARBA" id="ARBA00022793"/>
    </source>
</evidence>
<dbReference type="PROSITE" id="PS00156">
    <property type="entry name" value="OMPDECASE"/>
    <property type="match status" value="1"/>
</dbReference>
<dbReference type="NCBIfam" id="NF001273">
    <property type="entry name" value="PRK00230.1"/>
    <property type="match status" value="1"/>
</dbReference>
<dbReference type="GO" id="GO:0006207">
    <property type="term" value="P:'de novo' pyrimidine nucleobase biosynthetic process"/>
    <property type="evidence" value="ECO:0007669"/>
    <property type="project" value="InterPro"/>
</dbReference>
<dbReference type="CDD" id="cd04725">
    <property type="entry name" value="OMP_decarboxylase_like"/>
    <property type="match status" value="1"/>
</dbReference>
<feature type="binding site" evidence="9 11">
    <location>
        <position position="117"/>
    </location>
    <ligand>
        <name>substrate</name>
    </ligand>
</feature>
<dbReference type="InterPro" id="IPR018089">
    <property type="entry name" value="OMPdecase_AS"/>
</dbReference>
<dbReference type="AlphaFoldDB" id="A0A0V8GJY7"/>
<sequence length="233" mass="25876">MNQLYIALDFPTEAEVFSFLERFEATRPAVKVGMELFYAAGGTFVRKLVERGHAVFLDVKVHDIPETARRTMRIIGQLDVELTNVHVAGGKEMMIAAREGLRETNAETQLIGVTQLTSTDEAMLRDLKIEGVMPAVVREYAQLAEAAGLDGIVCSALDLPELVSACRADFRFVTPGIRPTNSQADDQKRVATVLDARQNGASDLVIGRPITRAEHPEQVYLMLLEQWKGQFSW</sequence>
<keyword evidence="5 9" id="KW-0665">Pyrimidine biosynthesis</keyword>
<evidence type="ECO:0000313" key="14">
    <source>
        <dbReference type="EMBL" id="KSU50578.1"/>
    </source>
</evidence>
<protein>
    <recommendedName>
        <fullName evidence="9">Orotidine 5'-phosphate decarboxylase</fullName>
        <ecNumber evidence="9">4.1.1.23</ecNumber>
    </recommendedName>
    <alternativeName>
        <fullName evidence="9">OMP decarboxylase</fullName>
        <shortName evidence="9">OMPDCase</shortName>
        <shortName evidence="9">OMPdecase</shortName>
    </alternativeName>
</protein>
<comment type="catalytic activity">
    <reaction evidence="7 9 12">
        <text>orotidine 5'-phosphate + H(+) = UMP + CO2</text>
        <dbReference type="Rhea" id="RHEA:11596"/>
        <dbReference type="ChEBI" id="CHEBI:15378"/>
        <dbReference type="ChEBI" id="CHEBI:16526"/>
        <dbReference type="ChEBI" id="CHEBI:57538"/>
        <dbReference type="ChEBI" id="CHEBI:57865"/>
        <dbReference type="EC" id="4.1.1.23"/>
    </reaction>
</comment>
<evidence type="ECO:0000256" key="3">
    <source>
        <dbReference type="ARBA" id="ARBA00011738"/>
    </source>
</evidence>
<evidence type="ECO:0000256" key="10">
    <source>
        <dbReference type="PIRSR" id="PIRSR614732-1"/>
    </source>
</evidence>
<evidence type="ECO:0000256" key="6">
    <source>
        <dbReference type="ARBA" id="ARBA00023239"/>
    </source>
</evidence>
<keyword evidence="6 9" id="KW-0456">Lyase</keyword>
<organism evidence="14 15">
    <name type="scientific">Exiguobacterium indicum</name>
    <dbReference type="NCBI Taxonomy" id="296995"/>
    <lineage>
        <taxon>Bacteria</taxon>
        <taxon>Bacillati</taxon>
        <taxon>Bacillota</taxon>
        <taxon>Bacilli</taxon>
        <taxon>Bacillales</taxon>
        <taxon>Bacillales Family XII. Incertae Sedis</taxon>
        <taxon>Exiguobacterium</taxon>
    </lineage>
</organism>
<evidence type="ECO:0000256" key="8">
    <source>
        <dbReference type="ARBA" id="ARBA00061012"/>
    </source>
</evidence>
<feature type="binding site" evidence="9 11">
    <location>
        <position position="208"/>
    </location>
    <ligand>
        <name>substrate</name>
    </ligand>
</feature>
<proteinExistence type="inferred from homology"/>
<dbReference type="InterPro" id="IPR011060">
    <property type="entry name" value="RibuloseP-bd_barrel"/>
</dbReference>
<name>A0A0V8GJY7_9BACL</name>
<feature type="binding site" evidence="9 11">
    <location>
        <position position="178"/>
    </location>
    <ligand>
        <name>substrate</name>
    </ligand>
</feature>
<evidence type="ECO:0000256" key="11">
    <source>
        <dbReference type="PIRSR" id="PIRSR614732-2"/>
    </source>
</evidence>